<sequence>MPWSKVLKRWVPQVWSFRPWWDFPPALSLLIVLAFLPCAAQQPPSSPAPTPPPPPAPRFVVVLDAAHGGDDTGAHLDSGQLEKNVNLVLNIRLRSLLSARGIQVITTRESDVSVDLTRRAELANHANAAACLSLHASESGTGIHLFASSLAPAEPSRFTAWKTAQAPWITRSLGLAGSVNSAMTQAGFSVTLGRIPLSGMESMTCPALAIEIGPQRDSDHKITAEPDNPDYQARVATALAAAVLEWRSDPTRTEGRQP</sequence>
<dbReference type="PANTHER" id="PTHR30404:SF0">
    <property type="entry name" value="N-ACETYLMURAMOYL-L-ALANINE AMIDASE AMIC"/>
    <property type="match status" value="1"/>
</dbReference>
<evidence type="ECO:0000256" key="3">
    <source>
        <dbReference type="ARBA" id="ARBA00022801"/>
    </source>
</evidence>
<gene>
    <name evidence="5" type="ORF">P8935_11130</name>
</gene>
<comment type="catalytic activity">
    <reaction evidence="1">
        <text>Hydrolyzes the link between N-acetylmuramoyl residues and L-amino acid residues in certain cell-wall glycopeptides.</text>
        <dbReference type="EC" id="3.5.1.28"/>
    </reaction>
</comment>
<dbReference type="InterPro" id="IPR002508">
    <property type="entry name" value="MurNAc-LAA_cat"/>
</dbReference>
<dbReference type="Pfam" id="PF01520">
    <property type="entry name" value="Amidase_3"/>
    <property type="match status" value="1"/>
</dbReference>
<dbReference type="SUPFAM" id="SSF53187">
    <property type="entry name" value="Zn-dependent exopeptidases"/>
    <property type="match status" value="1"/>
</dbReference>
<dbReference type="Gene3D" id="3.40.630.40">
    <property type="entry name" value="Zn-dependent exopeptidases"/>
    <property type="match status" value="1"/>
</dbReference>
<dbReference type="InterPro" id="IPR050695">
    <property type="entry name" value="N-acetylmuramoyl_amidase_3"/>
</dbReference>
<dbReference type="GO" id="GO:0008745">
    <property type="term" value="F:N-acetylmuramoyl-L-alanine amidase activity"/>
    <property type="evidence" value="ECO:0007669"/>
    <property type="project" value="UniProtKB-EC"/>
</dbReference>
<dbReference type="AlphaFoldDB" id="A0AAU7DSY8"/>
<accession>A0AAU7DSY8</accession>
<dbReference type="RefSeq" id="WP_348265068.1">
    <property type="nucleotide sequence ID" value="NZ_CP121196.1"/>
</dbReference>
<keyword evidence="3 5" id="KW-0378">Hydrolase</keyword>
<proteinExistence type="predicted"/>
<dbReference type="EC" id="3.5.1.28" evidence="2"/>
<reference evidence="5" key="1">
    <citation type="submission" date="2023-03" db="EMBL/GenBank/DDBJ databases">
        <title>Edaphobacter sp.</title>
        <authorList>
            <person name="Huber K.J."/>
            <person name="Papendorf J."/>
            <person name="Pilke C."/>
            <person name="Bunk B."/>
            <person name="Sproeer C."/>
            <person name="Pester M."/>
        </authorList>
    </citation>
    <scope>NUCLEOTIDE SEQUENCE</scope>
    <source>
        <strain evidence="5">DSM 110680</strain>
    </source>
</reference>
<evidence type="ECO:0000259" key="4">
    <source>
        <dbReference type="Pfam" id="PF01520"/>
    </source>
</evidence>
<evidence type="ECO:0000256" key="1">
    <source>
        <dbReference type="ARBA" id="ARBA00001561"/>
    </source>
</evidence>
<organism evidence="5">
    <name type="scientific">Telmatobacter sp. DSM 110680</name>
    <dbReference type="NCBI Taxonomy" id="3036704"/>
    <lineage>
        <taxon>Bacteria</taxon>
        <taxon>Pseudomonadati</taxon>
        <taxon>Acidobacteriota</taxon>
        <taxon>Terriglobia</taxon>
        <taxon>Terriglobales</taxon>
        <taxon>Acidobacteriaceae</taxon>
        <taxon>Telmatobacter</taxon>
    </lineage>
</organism>
<dbReference type="GO" id="GO:0009253">
    <property type="term" value="P:peptidoglycan catabolic process"/>
    <property type="evidence" value="ECO:0007669"/>
    <property type="project" value="InterPro"/>
</dbReference>
<name>A0AAU7DSY8_9BACT</name>
<evidence type="ECO:0000256" key="2">
    <source>
        <dbReference type="ARBA" id="ARBA00011901"/>
    </source>
</evidence>
<dbReference type="CDD" id="cd02696">
    <property type="entry name" value="MurNAc-LAA"/>
    <property type="match status" value="1"/>
</dbReference>
<protein>
    <recommendedName>
        <fullName evidence="2">N-acetylmuramoyl-L-alanine amidase</fullName>
        <ecNumber evidence="2">3.5.1.28</ecNumber>
    </recommendedName>
</protein>
<dbReference type="GO" id="GO:0030288">
    <property type="term" value="C:outer membrane-bounded periplasmic space"/>
    <property type="evidence" value="ECO:0007669"/>
    <property type="project" value="TreeGrafter"/>
</dbReference>
<dbReference type="PANTHER" id="PTHR30404">
    <property type="entry name" value="N-ACETYLMURAMOYL-L-ALANINE AMIDASE"/>
    <property type="match status" value="1"/>
</dbReference>
<feature type="domain" description="MurNAc-LAA" evidence="4">
    <location>
        <begin position="61"/>
        <end position="243"/>
    </location>
</feature>
<dbReference type="EMBL" id="CP121196">
    <property type="protein sequence ID" value="XBH19846.1"/>
    <property type="molecule type" value="Genomic_DNA"/>
</dbReference>
<evidence type="ECO:0000313" key="5">
    <source>
        <dbReference type="EMBL" id="XBH19846.1"/>
    </source>
</evidence>